<organism evidence="1 2">
    <name type="scientific">Artomyces pyxidatus</name>
    <dbReference type="NCBI Taxonomy" id="48021"/>
    <lineage>
        <taxon>Eukaryota</taxon>
        <taxon>Fungi</taxon>
        <taxon>Dikarya</taxon>
        <taxon>Basidiomycota</taxon>
        <taxon>Agaricomycotina</taxon>
        <taxon>Agaricomycetes</taxon>
        <taxon>Russulales</taxon>
        <taxon>Auriscalpiaceae</taxon>
        <taxon>Artomyces</taxon>
    </lineage>
</organism>
<dbReference type="Proteomes" id="UP000814140">
    <property type="component" value="Unassembled WGS sequence"/>
</dbReference>
<name>A0ACB8SND6_9AGAM</name>
<dbReference type="EMBL" id="MU277243">
    <property type="protein sequence ID" value="KAI0057717.1"/>
    <property type="molecule type" value="Genomic_DNA"/>
</dbReference>
<evidence type="ECO:0000313" key="2">
    <source>
        <dbReference type="Proteomes" id="UP000814140"/>
    </source>
</evidence>
<evidence type="ECO:0000313" key="1">
    <source>
        <dbReference type="EMBL" id="KAI0057717.1"/>
    </source>
</evidence>
<comment type="caution">
    <text evidence="1">The sequence shown here is derived from an EMBL/GenBank/DDBJ whole genome shotgun (WGS) entry which is preliminary data.</text>
</comment>
<protein>
    <submittedName>
        <fullName evidence="1">Uncharacterized protein</fullName>
    </submittedName>
</protein>
<sequence length="281" mass="30272">MLGRSLAFAALVPLSFAFSDTVPVVAWSSHRSQALDELPSVSHSYSSHIYEKIFLNDDICDYDAVVMVDQPGLHASDLRALSPLSSLSSLLINSPSSAQIPYMRRSPGSLSVHDLAGLVQHRCRSHMLIFAPGDKGANVEEGSKHVVCLSMPSLESTSGERKNAMAQYESQLAQELENLAVSFPKHLVVMAGSPSLSLSRRQADPASPALVLQQQPGNSTLPEGGILKRYQLLTPGLITCLLVAFFILIPVVLLGISTLAGIQNPHMIPPPPDFDALEKKD</sequence>
<proteinExistence type="predicted"/>
<reference evidence="1" key="1">
    <citation type="submission" date="2021-03" db="EMBL/GenBank/DDBJ databases">
        <authorList>
            <consortium name="DOE Joint Genome Institute"/>
            <person name="Ahrendt S."/>
            <person name="Looney B.P."/>
            <person name="Miyauchi S."/>
            <person name="Morin E."/>
            <person name="Drula E."/>
            <person name="Courty P.E."/>
            <person name="Chicoki N."/>
            <person name="Fauchery L."/>
            <person name="Kohler A."/>
            <person name="Kuo A."/>
            <person name="Labutti K."/>
            <person name="Pangilinan J."/>
            <person name="Lipzen A."/>
            <person name="Riley R."/>
            <person name="Andreopoulos W."/>
            <person name="He G."/>
            <person name="Johnson J."/>
            <person name="Barry K.W."/>
            <person name="Grigoriev I.V."/>
            <person name="Nagy L."/>
            <person name="Hibbett D."/>
            <person name="Henrissat B."/>
            <person name="Matheny P.B."/>
            <person name="Labbe J."/>
            <person name="Martin F."/>
        </authorList>
    </citation>
    <scope>NUCLEOTIDE SEQUENCE</scope>
    <source>
        <strain evidence="1">HHB10654</strain>
    </source>
</reference>
<accession>A0ACB8SND6</accession>
<reference evidence="1" key="2">
    <citation type="journal article" date="2022" name="New Phytol.">
        <title>Evolutionary transition to the ectomycorrhizal habit in the genomes of a hyperdiverse lineage of mushroom-forming fungi.</title>
        <authorList>
            <person name="Looney B."/>
            <person name="Miyauchi S."/>
            <person name="Morin E."/>
            <person name="Drula E."/>
            <person name="Courty P.E."/>
            <person name="Kohler A."/>
            <person name="Kuo A."/>
            <person name="LaButti K."/>
            <person name="Pangilinan J."/>
            <person name="Lipzen A."/>
            <person name="Riley R."/>
            <person name="Andreopoulos W."/>
            <person name="He G."/>
            <person name="Johnson J."/>
            <person name="Nolan M."/>
            <person name="Tritt A."/>
            <person name="Barry K.W."/>
            <person name="Grigoriev I.V."/>
            <person name="Nagy L.G."/>
            <person name="Hibbett D."/>
            <person name="Henrissat B."/>
            <person name="Matheny P.B."/>
            <person name="Labbe J."/>
            <person name="Martin F.M."/>
        </authorList>
    </citation>
    <scope>NUCLEOTIDE SEQUENCE</scope>
    <source>
        <strain evidence="1">HHB10654</strain>
    </source>
</reference>
<gene>
    <name evidence="1" type="ORF">BV25DRAFT_1812039</name>
</gene>
<keyword evidence="2" id="KW-1185">Reference proteome</keyword>